<proteinExistence type="predicted"/>
<dbReference type="EMBL" id="RSAS01000708">
    <property type="protein sequence ID" value="RRR68591.1"/>
    <property type="molecule type" value="Genomic_DNA"/>
</dbReference>
<sequence>MVVSLRAPTISNQLHYQSSASDEHILVIATEESREKAFTLTLGGGTVTFDLDRDRCLFRVQVNIPRELWKISEIPMIPRFIDSASLIFREVAYSYEWIEGSEEYLSVKTNTDHDFAYIILDNPKQDINWIQLSSVFFVALTQDKLLAMLVWLDAKQIPDGGFA</sequence>
<evidence type="ECO:0000313" key="1">
    <source>
        <dbReference type="EMBL" id="RRR68591.1"/>
    </source>
</evidence>
<dbReference type="AlphaFoldDB" id="A0A426TUA6"/>
<reference evidence="1 2" key="1">
    <citation type="submission" date="2018-12" db="EMBL/GenBank/DDBJ databases">
        <title>Genome Sequence of Candidatus Viridilinea halotolerans isolated from saline sulfide-rich spring.</title>
        <authorList>
            <person name="Grouzdev D.S."/>
            <person name="Burganskaya E.I."/>
            <person name="Krutkina M.S."/>
            <person name="Sukhacheva M.V."/>
            <person name="Gorlenko V.M."/>
        </authorList>
    </citation>
    <scope>NUCLEOTIDE SEQUENCE [LARGE SCALE GENOMIC DNA]</scope>
    <source>
        <strain evidence="1">Chok-6</strain>
    </source>
</reference>
<organism evidence="1 2">
    <name type="scientific">Candidatus Viridilinea halotolerans</name>
    <dbReference type="NCBI Taxonomy" id="2491704"/>
    <lineage>
        <taxon>Bacteria</taxon>
        <taxon>Bacillati</taxon>
        <taxon>Chloroflexota</taxon>
        <taxon>Chloroflexia</taxon>
        <taxon>Chloroflexales</taxon>
        <taxon>Chloroflexineae</taxon>
        <taxon>Oscillochloridaceae</taxon>
        <taxon>Candidatus Viridilinea</taxon>
    </lineage>
</organism>
<dbReference type="Proteomes" id="UP000280307">
    <property type="component" value="Unassembled WGS sequence"/>
</dbReference>
<gene>
    <name evidence="1" type="ORF">EI684_17420</name>
</gene>
<name>A0A426TUA6_9CHLR</name>
<evidence type="ECO:0000313" key="2">
    <source>
        <dbReference type="Proteomes" id="UP000280307"/>
    </source>
</evidence>
<protein>
    <submittedName>
        <fullName evidence="1">Uncharacterized protein</fullName>
    </submittedName>
</protein>
<comment type="caution">
    <text evidence="1">The sequence shown here is derived from an EMBL/GenBank/DDBJ whole genome shotgun (WGS) entry which is preliminary data.</text>
</comment>
<accession>A0A426TUA6</accession>